<name>A0ABS2KN20_9GAMM</name>
<dbReference type="SUPFAM" id="SSF51126">
    <property type="entry name" value="Pectin lyase-like"/>
    <property type="match status" value="1"/>
</dbReference>
<organism evidence="3 4">
    <name type="scientific">Dyella mobilis</name>
    <dbReference type="NCBI Taxonomy" id="1849582"/>
    <lineage>
        <taxon>Bacteria</taxon>
        <taxon>Pseudomonadati</taxon>
        <taxon>Pseudomonadota</taxon>
        <taxon>Gammaproteobacteria</taxon>
        <taxon>Lysobacterales</taxon>
        <taxon>Rhodanobacteraceae</taxon>
        <taxon>Dyella</taxon>
    </lineage>
</organism>
<comment type="caution">
    <text evidence="3">The sequence shown here is derived from an EMBL/GenBank/DDBJ whole genome shotgun (WGS) entry which is preliminary data.</text>
</comment>
<gene>
    <name evidence="3" type="ORF">ISS99_22355</name>
</gene>
<sequence>MRKIAALSLAFTALLLTCAFSEAHASAPETLFGTTPPPATLTSTDANSVELGAWFSTTQDGSLPGVVAYLNPGVHTINVWQATGAGTLLASTSVDVTTAGWQTVMLPTPLNITAGTPYEVSYHAADGHYAYTSNYFASPTTLYGNLVVSANAGVFKYEADSSGMPPTTASFHATNYEITPLFVPAVATTTTAYVQPGTQGYQGSMDALTLYSAANGLVPANCYKWEPYGLRCGGDASGNLTLDHVHIQGGIYMSGCGNVTITNSIIEQQPITGVFSAAIADHCATWNGNATITVSNSTLVTGLPTGTAPNAVYPVSTSVTGSGGASDNGPIFANGSFPMMLYNDVFGGFPQGVVGMGDGSVIENNEIYVQDEGNAHVDGVYNEGASGVLVQGNYIASTNVNATSPIFFQNASSANQVIGNYLYGGGYTMANESSTGLIFNNNTFGGGWAYGNCYYLPATASFNSFSGNVDADGTAVTLDGSHCTN</sequence>
<reference evidence="3" key="1">
    <citation type="submission" date="2020-10" db="EMBL/GenBank/DDBJ databases">
        <title>Phylogeny of dyella-like bacteria.</title>
        <authorList>
            <person name="Fu J."/>
        </authorList>
    </citation>
    <scope>NUCLEOTIDE SEQUENCE</scope>
    <source>
        <strain evidence="3">DHON07</strain>
    </source>
</reference>
<evidence type="ECO:0000259" key="2">
    <source>
        <dbReference type="Pfam" id="PF13313"/>
    </source>
</evidence>
<dbReference type="InterPro" id="IPR025141">
    <property type="entry name" value="DUF4082"/>
</dbReference>
<evidence type="ECO:0000313" key="4">
    <source>
        <dbReference type="Proteomes" id="UP001430193"/>
    </source>
</evidence>
<protein>
    <submittedName>
        <fullName evidence="3">DUF4082 domain-containing protein</fullName>
    </submittedName>
</protein>
<accession>A0ABS2KN20</accession>
<dbReference type="InterPro" id="IPR011050">
    <property type="entry name" value="Pectin_lyase_fold/virulence"/>
</dbReference>
<feature type="chain" id="PRO_5045638602" evidence="1">
    <location>
        <begin position="26"/>
        <end position="485"/>
    </location>
</feature>
<dbReference type="EMBL" id="JADIKF010000040">
    <property type="protein sequence ID" value="MBM7132283.1"/>
    <property type="molecule type" value="Genomic_DNA"/>
</dbReference>
<dbReference type="Proteomes" id="UP001430193">
    <property type="component" value="Unassembled WGS sequence"/>
</dbReference>
<dbReference type="RefSeq" id="WP_204633797.1">
    <property type="nucleotide sequence ID" value="NZ_BSOC01000001.1"/>
</dbReference>
<feature type="signal peptide" evidence="1">
    <location>
        <begin position="1"/>
        <end position="25"/>
    </location>
</feature>
<proteinExistence type="predicted"/>
<keyword evidence="1" id="KW-0732">Signal</keyword>
<dbReference type="Pfam" id="PF13313">
    <property type="entry name" value="DUF4082"/>
    <property type="match status" value="1"/>
</dbReference>
<keyword evidence="4" id="KW-1185">Reference proteome</keyword>
<feature type="domain" description="DUF4082" evidence="2">
    <location>
        <begin position="38"/>
        <end position="176"/>
    </location>
</feature>
<evidence type="ECO:0000256" key="1">
    <source>
        <dbReference type="SAM" id="SignalP"/>
    </source>
</evidence>
<evidence type="ECO:0000313" key="3">
    <source>
        <dbReference type="EMBL" id="MBM7132283.1"/>
    </source>
</evidence>